<protein>
    <submittedName>
        <fullName evidence="1">Oxidoreductase</fullName>
    </submittedName>
</protein>
<proteinExistence type="predicted"/>
<dbReference type="InterPro" id="IPR011604">
    <property type="entry name" value="PDDEXK-like_dom_sf"/>
</dbReference>
<dbReference type="Gene3D" id="3.90.320.10">
    <property type="match status" value="1"/>
</dbReference>
<dbReference type="AlphaFoldDB" id="A0A7S8C4X4"/>
<keyword evidence="2" id="KW-1185">Reference proteome</keyword>
<evidence type="ECO:0000313" key="1">
    <source>
        <dbReference type="EMBL" id="QPC43472.1"/>
    </source>
</evidence>
<evidence type="ECO:0000313" key="2">
    <source>
        <dbReference type="Proteomes" id="UP000593594"/>
    </source>
</evidence>
<organism evidence="1 2">
    <name type="scientific">Kaustia mangrovi</name>
    <dbReference type="NCBI Taxonomy" id="2593653"/>
    <lineage>
        <taxon>Bacteria</taxon>
        <taxon>Pseudomonadati</taxon>
        <taxon>Pseudomonadota</taxon>
        <taxon>Alphaproteobacteria</taxon>
        <taxon>Hyphomicrobiales</taxon>
        <taxon>Parvibaculaceae</taxon>
        <taxon>Kaustia</taxon>
    </lineage>
</organism>
<dbReference type="RefSeq" id="WP_213160836.1">
    <property type="nucleotide sequence ID" value="NZ_CP058214.1"/>
</dbReference>
<dbReference type="EMBL" id="CP058214">
    <property type="protein sequence ID" value="QPC43472.1"/>
    <property type="molecule type" value="Genomic_DNA"/>
</dbReference>
<accession>A0A7S8C4X4</accession>
<dbReference type="KEGG" id="kmn:HW532_12675"/>
<sequence>MAPLPRPRAHTVLSIYRAYEQANRTFDGLGLSVGQLGHECDRALWYDFRWASEPEQVDGRKVSIFRTGDRWEDQLVADLEAVGVEVYGQQDRIRLVGNHVRGKIDGRGIGVPEAPKTEHLFEFKSSNAKGFREIKRKGCREAKPLHYVQCQLGMHAFGLTRAGYLVVNKDDDERYFERIAYDAEFCLRVLARAERIIKTDEPPSRVRDKPDAPPCLWCKHKAVCFENRFPRTTCRSCLHATPEMHGDAEWSCARWSKPLSVDEQRAGCPAHLFLPGMVPGAQVAVDEEAETVSYTLFDGRSWVDGGE</sequence>
<gene>
    <name evidence="1" type="ORF">HW532_12675</name>
</gene>
<reference evidence="1 2" key="1">
    <citation type="submission" date="2020-06" db="EMBL/GenBank/DDBJ databases">
        <title>Genome sequence of 2 isolates from Red Sea Mangroves.</title>
        <authorList>
            <person name="Sefrji F."/>
            <person name="Michoud G."/>
            <person name="Merlino G."/>
            <person name="Daffonchio D."/>
        </authorList>
    </citation>
    <scope>NUCLEOTIDE SEQUENCE [LARGE SCALE GENOMIC DNA]</scope>
    <source>
        <strain evidence="1 2">R1DC25</strain>
    </source>
</reference>
<dbReference type="Proteomes" id="UP000593594">
    <property type="component" value="Chromosome"/>
</dbReference>
<name>A0A7S8C4X4_9HYPH</name>